<protein>
    <submittedName>
        <fullName evidence="2">Uncharacterized protein</fullName>
    </submittedName>
</protein>
<feature type="compositionally biased region" description="Polar residues" evidence="1">
    <location>
        <begin position="1"/>
        <end position="20"/>
    </location>
</feature>
<dbReference type="EMBL" id="JBAHYK010000961">
    <property type="protein sequence ID" value="KAL0570289.1"/>
    <property type="molecule type" value="Genomic_DNA"/>
</dbReference>
<accession>A0ABR3F4W0</accession>
<evidence type="ECO:0000256" key="1">
    <source>
        <dbReference type="SAM" id="MobiDB-lite"/>
    </source>
</evidence>
<feature type="region of interest" description="Disordered" evidence="1">
    <location>
        <begin position="1"/>
        <end position="22"/>
    </location>
</feature>
<feature type="compositionally biased region" description="Acidic residues" evidence="1">
    <location>
        <begin position="232"/>
        <end position="243"/>
    </location>
</feature>
<name>A0ABR3F4W0_9AGAR</name>
<keyword evidence="3" id="KW-1185">Reference proteome</keyword>
<evidence type="ECO:0000313" key="3">
    <source>
        <dbReference type="Proteomes" id="UP001465976"/>
    </source>
</evidence>
<organism evidence="2 3">
    <name type="scientific">Marasmius crinis-equi</name>
    <dbReference type="NCBI Taxonomy" id="585013"/>
    <lineage>
        <taxon>Eukaryota</taxon>
        <taxon>Fungi</taxon>
        <taxon>Dikarya</taxon>
        <taxon>Basidiomycota</taxon>
        <taxon>Agaricomycotina</taxon>
        <taxon>Agaricomycetes</taxon>
        <taxon>Agaricomycetidae</taxon>
        <taxon>Agaricales</taxon>
        <taxon>Marasmiineae</taxon>
        <taxon>Marasmiaceae</taxon>
        <taxon>Marasmius</taxon>
    </lineage>
</organism>
<feature type="compositionally biased region" description="Basic and acidic residues" evidence="1">
    <location>
        <begin position="261"/>
        <end position="272"/>
    </location>
</feature>
<comment type="caution">
    <text evidence="2">The sequence shown here is derived from an EMBL/GenBank/DDBJ whole genome shotgun (WGS) entry which is preliminary data.</text>
</comment>
<feature type="region of interest" description="Disordered" evidence="1">
    <location>
        <begin position="183"/>
        <end position="287"/>
    </location>
</feature>
<proteinExistence type="predicted"/>
<dbReference type="Proteomes" id="UP001465976">
    <property type="component" value="Unassembled WGS sequence"/>
</dbReference>
<feature type="compositionally biased region" description="Basic residues" evidence="1">
    <location>
        <begin position="273"/>
        <end position="285"/>
    </location>
</feature>
<sequence length="596" mass="67251">MPNSSENTGSTGDPTESPTIDVNALSAELERIKKLEAERDTEVKVGGDFIPILVPLFFPWGLRQRLYSELQKDFDMFGARLAAAQASFSKHSDGDVVMKDSKDINISTSMSIEPPHQGSMPLAEPIRPIRGRQQLVDSWNRPSLGGAKVMQGTKAATVVLRKYRLVAPVPTEPIASSVEDRLPWQKRAPKSPYQKQRVYDTPSPSPSPMSSDSDDNEDQIKGKDPNTNVGVDDSEDEDEDEDGAASSSPDSEGYDSSDLEESNRSRTKDKWLRKGRRKHWTKKQTKSQMNALVREVIREALHVEKNYQAFAREGVSAERLQRFHKNPDKYGPRIRNTFLDKTGDTTAELAQRPWNQALKSVLVELIEKIVRKSSDPKRFGKVKKRGWEAIVTERLYRVFLAEIRAHAEEGELEEEACDRMADVHQRHNARSKKTNIRHSKCRKRAQISAVLLQRGEQLGDEAAQKFWAYALKAVTTLGPDGMSDESDAEETRTTGKVVTKEKIRQVKVLGWRNPALVALLDEVDAAPLLERGTFNQAGRGRLRRVRVQDVVERVPPAGLYRSFFKDGYIKNLPRWEVKALEIKKEDLPTFGVQVSD</sequence>
<reference evidence="2 3" key="1">
    <citation type="submission" date="2024-02" db="EMBL/GenBank/DDBJ databases">
        <title>A draft genome for the cacao thread blight pathogen Marasmius crinis-equi.</title>
        <authorList>
            <person name="Cohen S.P."/>
            <person name="Baruah I.K."/>
            <person name="Amoako-Attah I."/>
            <person name="Bukari Y."/>
            <person name="Meinhardt L.W."/>
            <person name="Bailey B.A."/>
        </authorList>
    </citation>
    <scope>NUCLEOTIDE SEQUENCE [LARGE SCALE GENOMIC DNA]</scope>
    <source>
        <strain evidence="2 3">GH-76</strain>
    </source>
</reference>
<gene>
    <name evidence="2" type="ORF">V5O48_011679</name>
</gene>
<evidence type="ECO:0000313" key="2">
    <source>
        <dbReference type="EMBL" id="KAL0570289.1"/>
    </source>
</evidence>